<dbReference type="AlphaFoldDB" id="A0A0R3T3C5"/>
<feature type="region of interest" description="Disordered" evidence="1">
    <location>
        <begin position="244"/>
        <end position="268"/>
    </location>
</feature>
<name>A0A0R3T3C5_RODNA</name>
<dbReference type="InterPro" id="IPR048742">
    <property type="entry name" value="Pus10_N_euk"/>
</dbReference>
<dbReference type="GO" id="GO:0031119">
    <property type="term" value="P:tRNA pseudouridine synthesis"/>
    <property type="evidence" value="ECO:0007669"/>
    <property type="project" value="TreeGrafter"/>
</dbReference>
<keyword evidence="4" id="KW-1185">Reference proteome</keyword>
<evidence type="ECO:0000256" key="1">
    <source>
        <dbReference type="SAM" id="MobiDB-lite"/>
    </source>
</evidence>
<protein>
    <submittedName>
        <fullName evidence="5">tRNA pseudouridine(55) synthase</fullName>
    </submittedName>
</protein>
<dbReference type="WBParaSite" id="HNAJ_0000150001-mRNA-1">
    <property type="protein sequence ID" value="HNAJ_0000150001-mRNA-1"/>
    <property type="gene ID" value="HNAJ_0000150001"/>
</dbReference>
<reference evidence="3 4" key="2">
    <citation type="submission" date="2018-11" db="EMBL/GenBank/DDBJ databases">
        <authorList>
            <consortium name="Pathogen Informatics"/>
        </authorList>
    </citation>
    <scope>NUCLEOTIDE SEQUENCE [LARGE SCALE GENOMIC DNA]</scope>
</reference>
<evidence type="ECO:0000313" key="3">
    <source>
        <dbReference type="EMBL" id="VDN97358.1"/>
    </source>
</evidence>
<evidence type="ECO:0000313" key="5">
    <source>
        <dbReference type="WBParaSite" id="HNAJ_0000150001-mRNA-1"/>
    </source>
</evidence>
<dbReference type="OrthoDB" id="10356371at2759"/>
<gene>
    <name evidence="3" type="ORF">HNAJ_LOCUS1499</name>
</gene>
<proteinExistence type="predicted"/>
<dbReference type="EMBL" id="UZAE01000589">
    <property type="protein sequence ID" value="VDN97358.1"/>
    <property type="molecule type" value="Genomic_DNA"/>
</dbReference>
<feature type="domain" description="Pus10 N-terminal eukaryotes" evidence="2">
    <location>
        <begin position="55"/>
        <end position="153"/>
    </location>
</feature>
<sequence>MTESAILNNAVDRLQVCLLCRHRLLQGSSFHCFGFPQSLRERLSKASANVNTTTCSLCFGLCSLFVSNDATAEVLSEIAKTVRESDIDFSTFQLNVSEPVNLGLRDHAFWVYLRDRYKDPKFTKLIDILEEEAVPAKVVFRNLINEHLSELFQIMPIKCSIIGIIHYQKESISQTPLFSNPKSAPSWFDPTTEHIDLLVSFECPTVICESDDCSRLVLALKKHSQPNKYNAYLSGCSGARRRTPKQRRLLTGSETKEESSGTSPPPRALVSRTALKKLISLLTDKQFLDDVIK</sequence>
<dbReference type="PANTHER" id="PTHR21568:SF0">
    <property type="entry name" value="TRNA PSEUDOURIDINE SYNTHASE PUS10"/>
    <property type="match status" value="1"/>
</dbReference>
<organism evidence="5">
    <name type="scientific">Rodentolepis nana</name>
    <name type="common">Dwarf tapeworm</name>
    <name type="synonym">Hymenolepis nana</name>
    <dbReference type="NCBI Taxonomy" id="102285"/>
    <lineage>
        <taxon>Eukaryota</taxon>
        <taxon>Metazoa</taxon>
        <taxon>Spiralia</taxon>
        <taxon>Lophotrochozoa</taxon>
        <taxon>Platyhelminthes</taxon>
        <taxon>Cestoda</taxon>
        <taxon>Eucestoda</taxon>
        <taxon>Cyclophyllidea</taxon>
        <taxon>Hymenolepididae</taxon>
        <taxon>Rodentolepis</taxon>
    </lineage>
</organism>
<reference evidence="5" key="1">
    <citation type="submission" date="2017-02" db="UniProtKB">
        <authorList>
            <consortium name="WormBaseParasite"/>
        </authorList>
    </citation>
    <scope>IDENTIFICATION</scope>
</reference>
<dbReference type="InterPro" id="IPR039894">
    <property type="entry name" value="Pus10-like"/>
</dbReference>
<dbReference type="STRING" id="102285.A0A0R3T3C5"/>
<accession>A0A0R3T3C5</accession>
<dbReference type="Pfam" id="PF21237">
    <property type="entry name" value="Pus10_N_euk"/>
    <property type="match status" value="1"/>
</dbReference>
<evidence type="ECO:0000259" key="2">
    <source>
        <dbReference type="Pfam" id="PF21237"/>
    </source>
</evidence>
<dbReference type="PANTHER" id="PTHR21568">
    <property type="entry name" value="TRNA PSEUDOURIDINE SYNTHASE PUS10"/>
    <property type="match status" value="1"/>
</dbReference>
<dbReference type="Proteomes" id="UP000278807">
    <property type="component" value="Unassembled WGS sequence"/>
</dbReference>
<evidence type="ECO:0000313" key="4">
    <source>
        <dbReference type="Proteomes" id="UP000278807"/>
    </source>
</evidence>
<dbReference type="GO" id="GO:0009982">
    <property type="term" value="F:pseudouridine synthase activity"/>
    <property type="evidence" value="ECO:0007669"/>
    <property type="project" value="TreeGrafter"/>
</dbReference>